<evidence type="ECO:0000256" key="6">
    <source>
        <dbReference type="SAM" id="Phobius"/>
    </source>
</evidence>
<keyword evidence="1" id="KW-0004">4Fe-4S</keyword>
<feature type="transmembrane region" description="Helical" evidence="6">
    <location>
        <begin position="171"/>
        <end position="194"/>
    </location>
</feature>
<feature type="transmembrane region" description="Helical" evidence="6">
    <location>
        <begin position="133"/>
        <end position="151"/>
    </location>
</feature>
<dbReference type="EMBL" id="CP034593">
    <property type="protein sequence ID" value="AZQ78223.1"/>
    <property type="molecule type" value="Genomic_DNA"/>
</dbReference>
<dbReference type="PROSITE" id="PS00198">
    <property type="entry name" value="4FE4S_FER_1"/>
    <property type="match status" value="1"/>
</dbReference>
<dbReference type="Gene3D" id="1.10.1060.10">
    <property type="entry name" value="Alpha-helical ferredoxin"/>
    <property type="match status" value="1"/>
</dbReference>
<keyword evidence="6" id="KW-1133">Transmembrane helix</keyword>
<evidence type="ECO:0000256" key="4">
    <source>
        <dbReference type="ARBA" id="ARBA00023004"/>
    </source>
</evidence>
<dbReference type="InterPro" id="IPR017896">
    <property type="entry name" value="4Fe4S_Fe-S-bd"/>
</dbReference>
<dbReference type="KEGG" id="flh:EJ997_09000"/>
<evidence type="ECO:0000256" key="1">
    <source>
        <dbReference type="ARBA" id="ARBA00022485"/>
    </source>
</evidence>
<keyword evidence="6" id="KW-0812">Transmembrane</keyword>
<dbReference type="Pfam" id="PF13187">
    <property type="entry name" value="Fer4_9"/>
    <property type="match status" value="1"/>
</dbReference>
<keyword evidence="5" id="KW-0411">Iron-sulfur</keyword>
<dbReference type="PANTHER" id="PTHR43255">
    <property type="entry name" value="IRON-SULFUR-BINDING OXIDOREDUCTASE FADF-RELATED-RELATED"/>
    <property type="match status" value="1"/>
</dbReference>
<keyword evidence="4" id="KW-0408">Iron</keyword>
<name>A0A3Q9G634_9ACTO</name>
<dbReference type="PROSITE" id="PS51379">
    <property type="entry name" value="4FE4S_FER_2"/>
    <property type="match status" value="2"/>
</dbReference>
<keyword evidence="6" id="KW-0472">Membrane</keyword>
<dbReference type="SUPFAM" id="SSF46548">
    <property type="entry name" value="alpha-helical ferredoxin"/>
    <property type="match status" value="1"/>
</dbReference>
<proteinExistence type="predicted"/>
<dbReference type="OrthoDB" id="9794954at2"/>
<evidence type="ECO:0000256" key="2">
    <source>
        <dbReference type="ARBA" id="ARBA00022723"/>
    </source>
</evidence>
<feature type="transmembrane region" description="Helical" evidence="6">
    <location>
        <begin position="78"/>
        <end position="97"/>
    </location>
</feature>
<feature type="domain" description="4Fe-4S ferredoxin-type" evidence="7">
    <location>
        <begin position="275"/>
        <end position="306"/>
    </location>
</feature>
<dbReference type="InterPro" id="IPR009051">
    <property type="entry name" value="Helical_ferredxn"/>
</dbReference>
<organism evidence="8 9">
    <name type="scientific">Flaviflexus ciconiae</name>
    <dbReference type="NCBI Taxonomy" id="2496867"/>
    <lineage>
        <taxon>Bacteria</taxon>
        <taxon>Bacillati</taxon>
        <taxon>Actinomycetota</taxon>
        <taxon>Actinomycetes</taxon>
        <taxon>Actinomycetales</taxon>
        <taxon>Actinomycetaceae</taxon>
        <taxon>Flaviflexus</taxon>
    </lineage>
</organism>
<keyword evidence="3" id="KW-0560">Oxidoreductase</keyword>
<dbReference type="InterPro" id="IPR004017">
    <property type="entry name" value="Cys_rich_dom"/>
</dbReference>
<dbReference type="Proteomes" id="UP000280344">
    <property type="component" value="Chromosome"/>
</dbReference>
<dbReference type="InterPro" id="IPR017900">
    <property type="entry name" value="4Fe4S_Fe_S_CS"/>
</dbReference>
<protein>
    <submittedName>
        <fullName evidence="8">(Fe-S)-binding protein</fullName>
    </submittedName>
</protein>
<reference evidence="8 9" key="1">
    <citation type="submission" date="2018-12" db="EMBL/GenBank/DDBJ databases">
        <title>Complete genome sequence of Flaviflexus sp. H23T48.</title>
        <authorList>
            <person name="Bae J.-W."/>
            <person name="Lee J.-Y."/>
        </authorList>
    </citation>
    <scope>NUCLEOTIDE SEQUENCE [LARGE SCALE GENOMIC DNA]</scope>
    <source>
        <strain evidence="8 9">H23T48</strain>
    </source>
</reference>
<keyword evidence="2" id="KW-0479">Metal-binding</keyword>
<accession>A0A3Q9G634</accession>
<dbReference type="GO" id="GO:0046872">
    <property type="term" value="F:metal ion binding"/>
    <property type="evidence" value="ECO:0007669"/>
    <property type="project" value="UniProtKB-KW"/>
</dbReference>
<feature type="domain" description="4Fe-4S ferredoxin-type" evidence="7">
    <location>
        <begin position="360"/>
        <end position="392"/>
    </location>
</feature>
<evidence type="ECO:0000313" key="9">
    <source>
        <dbReference type="Proteomes" id="UP000280344"/>
    </source>
</evidence>
<feature type="transmembrane region" description="Helical" evidence="6">
    <location>
        <begin position="37"/>
        <end position="58"/>
    </location>
</feature>
<dbReference type="InterPro" id="IPR051460">
    <property type="entry name" value="HdrC_iron-sulfur_subunit"/>
</dbReference>
<evidence type="ECO:0000256" key="5">
    <source>
        <dbReference type="ARBA" id="ARBA00023014"/>
    </source>
</evidence>
<dbReference type="GO" id="GO:0016491">
    <property type="term" value="F:oxidoreductase activity"/>
    <property type="evidence" value="ECO:0007669"/>
    <property type="project" value="UniProtKB-KW"/>
</dbReference>
<gene>
    <name evidence="8" type="ORF">EJ997_09000</name>
</gene>
<keyword evidence="9" id="KW-1185">Reference proteome</keyword>
<dbReference type="AlphaFoldDB" id="A0A3Q9G634"/>
<evidence type="ECO:0000256" key="3">
    <source>
        <dbReference type="ARBA" id="ARBA00023002"/>
    </source>
</evidence>
<dbReference type="PANTHER" id="PTHR43255:SF1">
    <property type="entry name" value="IRON-SULFUR-BINDING OXIDOREDUCTASE FADF-RELATED"/>
    <property type="match status" value="1"/>
</dbReference>
<feature type="transmembrane region" description="Helical" evidence="6">
    <location>
        <begin position="201"/>
        <end position="220"/>
    </location>
</feature>
<evidence type="ECO:0000313" key="8">
    <source>
        <dbReference type="EMBL" id="AZQ78223.1"/>
    </source>
</evidence>
<sequence>MGTVAPGRLTPVGPRLWMTMKEILSHSAFKNRAWIRVAHWCVMISFPVLFFTLVTAFNQLADPAWAFPIIGHWAPWEWLIEIFAWAGLIGGLYLTWVRTRTGRAKNSGETLESGDEFPRTSRFYGSINWQARYVEFTIVGVVVCVLLIRGAEYAYLAGAEYATLVHFPTTAWIGGLLTGLSQGTIGWIITILAIIKLVLSLSWLVVIGLVPSMGVAWHRFLALINVYAKTNVDGSKALGPLPDLLVDGKPLRLDMIEEMEGDERLGIETISDISWKGLLDTATCTECGRCQDLCPAWNSAKPLSPKLLVTALRDHAFASAPFAKAAVSMEEAHSGDVLGALMESGAIGSDPERGPNAPLMPNVVTPDVLWACTMCGACVDQCPVDIEHLDLVVGLRRHQTLMESTFPAELGKMFTGMENKGNPWGLNPRKRLDWAKKLDFDVPQVGVDVESADEVDYLFWVGCAGAYDDRAKKTSAAVAELLHTAGVSFAVLGDGESCTGDPARRAGNEVLFQMLAAQNIETLNEVGAKRIVVSCAHCFNTIAKEYPDLGGTYEVVHHTQLLNRLVREGKLTPVPPSEEDRKKITYHDPCFLGRHNKVYNAPRELLGDKDVVEMELNHERAMCCGAGGAHAFFEDKNGTSVSGMRTRQAMATGAEVIATACPFCTTMLNDGVRGEAAEIEVKDVSVLLLEGVKRGQARSE</sequence>
<dbReference type="GO" id="GO:0005886">
    <property type="term" value="C:plasma membrane"/>
    <property type="evidence" value="ECO:0007669"/>
    <property type="project" value="TreeGrafter"/>
</dbReference>
<dbReference type="GO" id="GO:0051539">
    <property type="term" value="F:4 iron, 4 sulfur cluster binding"/>
    <property type="evidence" value="ECO:0007669"/>
    <property type="project" value="UniProtKB-KW"/>
</dbReference>
<dbReference type="Pfam" id="PF02754">
    <property type="entry name" value="CCG"/>
    <property type="match status" value="2"/>
</dbReference>
<evidence type="ECO:0000259" key="7">
    <source>
        <dbReference type="PROSITE" id="PS51379"/>
    </source>
</evidence>